<organism evidence="2 3">
    <name type="scientific">Paracidovorax anthurii</name>
    <dbReference type="NCBI Taxonomy" id="78229"/>
    <lineage>
        <taxon>Bacteria</taxon>
        <taxon>Pseudomonadati</taxon>
        <taxon>Pseudomonadota</taxon>
        <taxon>Betaproteobacteria</taxon>
        <taxon>Burkholderiales</taxon>
        <taxon>Comamonadaceae</taxon>
        <taxon>Paracidovorax</taxon>
    </lineage>
</organism>
<dbReference type="Proteomes" id="UP000248856">
    <property type="component" value="Unassembled WGS sequence"/>
</dbReference>
<evidence type="ECO:0000256" key="1">
    <source>
        <dbReference type="SAM" id="Coils"/>
    </source>
</evidence>
<protein>
    <submittedName>
        <fullName evidence="2">Uncharacterized protein</fullName>
    </submittedName>
</protein>
<dbReference type="EMBL" id="QLTA01000002">
    <property type="protein sequence ID" value="RAR86081.1"/>
    <property type="molecule type" value="Genomic_DNA"/>
</dbReference>
<evidence type="ECO:0000313" key="2">
    <source>
        <dbReference type="EMBL" id="RAR86081.1"/>
    </source>
</evidence>
<reference evidence="2 3" key="1">
    <citation type="submission" date="2018-06" db="EMBL/GenBank/DDBJ databases">
        <title>Genomic Encyclopedia of Archaeal and Bacterial Type Strains, Phase II (KMG-II): from individual species to whole genera.</title>
        <authorList>
            <person name="Goeker M."/>
        </authorList>
    </citation>
    <scope>NUCLEOTIDE SEQUENCE [LARGE SCALE GENOMIC DNA]</scope>
    <source>
        <strain evidence="2 3">CFPB 3232</strain>
    </source>
</reference>
<feature type="coiled-coil region" evidence="1">
    <location>
        <begin position="17"/>
        <end position="44"/>
    </location>
</feature>
<comment type="caution">
    <text evidence="2">The sequence shown here is derived from an EMBL/GenBank/DDBJ whole genome shotgun (WGS) entry which is preliminary data.</text>
</comment>
<proteinExistence type="predicted"/>
<dbReference type="AlphaFoldDB" id="A0A328ZJK4"/>
<dbReference type="RefSeq" id="WP_111875453.1">
    <property type="nucleotide sequence ID" value="NZ_CBCSGC010000002.1"/>
</dbReference>
<sequence>MSPDLRALRRRLNAAAYALLNEEIVRLDCECERLRAENESLRTQLSWAEDCAERWREDAIEAINAQADLEGGAVGLTQAGQLVVIPTAGAHA</sequence>
<keyword evidence="3" id="KW-1185">Reference proteome</keyword>
<accession>A0A328ZJK4</accession>
<gene>
    <name evidence="2" type="ORF">AX018_100242</name>
</gene>
<name>A0A328ZJK4_9BURK</name>
<keyword evidence="1" id="KW-0175">Coiled coil</keyword>
<evidence type="ECO:0000313" key="3">
    <source>
        <dbReference type="Proteomes" id="UP000248856"/>
    </source>
</evidence>